<dbReference type="AlphaFoldDB" id="A0A4S4NIY6"/>
<gene>
    <name evidence="2" type="ORF">E4021_09015</name>
</gene>
<feature type="domain" description="Glycosyl hydrolase family 13 catalytic" evidence="1">
    <location>
        <begin position="73"/>
        <end position="409"/>
    </location>
</feature>
<evidence type="ECO:0000313" key="2">
    <source>
        <dbReference type="EMBL" id="THH39746.1"/>
    </source>
</evidence>
<dbReference type="InterPro" id="IPR013780">
    <property type="entry name" value="Glyco_hydro_b"/>
</dbReference>
<dbReference type="Proteomes" id="UP000308528">
    <property type="component" value="Unassembled WGS sequence"/>
</dbReference>
<protein>
    <submittedName>
        <fullName evidence="2">Alpha-amylase</fullName>
    </submittedName>
</protein>
<organism evidence="2 3">
    <name type="scientific">Neolewinella litorea</name>
    <dbReference type="NCBI Taxonomy" id="2562452"/>
    <lineage>
        <taxon>Bacteria</taxon>
        <taxon>Pseudomonadati</taxon>
        <taxon>Bacteroidota</taxon>
        <taxon>Saprospiria</taxon>
        <taxon>Saprospirales</taxon>
        <taxon>Lewinellaceae</taxon>
        <taxon>Neolewinella</taxon>
    </lineage>
</organism>
<dbReference type="PROSITE" id="PS51257">
    <property type="entry name" value="PROKAR_LIPOPROTEIN"/>
    <property type="match status" value="1"/>
</dbReference>
<keyword evidence="3" id="KW-1185">Reference proteome</keyword>
<name>A0A4S4NIY6_9BACT</name>
<dbReference type="SUPFAM" id="SSF51011">
    <property type="entry name" value="Glycosyl hydrolase domain"/>
    <property type="match status" value="1"/>
</dbReference>
<dbReference type="InterPro" id="IPR006047">
    <property type="entry name" value="GH13_cat_dom"/>
</dbReference>
<sequence>MLRIPFLPSLGLTALTTFLFFTACEPRPETDAGLGVSTAEETPVADMAVEPRVPEWEKDAVIYEVNLRHYTPEGTFAAFESHIPRLAEMGVDVLWFMPIHPISEKNRKGEMGSPYAVANYTGVNPDFGTLADFKSMIEAVHDAGMYAIIDWIPNHSGWDNNWITEHPDFYTKKDGKITDPINPGTGESWGWTDVADLNYDNPELRDSMIAAMQFWVREADIDGFRVDVAHGIPVDFIEHAADSLYRMKPLFMLAEAEVPEIVNNGAFVMDYGWEMHHVLNQIASSQGASRAAATDGSNIAREEAKAEDKATALDIDRVLEKYNDQYRRGYKMMFTSNHDENSWSGTEFQRMGEGHKAFAVLTATFSGMPLIYTGQESAVDKQFEFFTKDEVEWGNYEYADFYKTLFDLKERNQALWNGSYGGELVKIQTGNDENIYAFTREKNGDRVVVMINLSADPQSFELGEGDYRGTYTDVFNKQQVEVQPGMQRQLGPWEYTVLSNR</sequence>
<dbReference type="EMBL" id="SRSF01000003">
    <property type="protein sequence ID" value="THH39746.1"/>
    <property type="molecule type" value="Genomic_DNA"/>
</dbReference>
<proteinExistence type="predicted"/>
<dbReference type="InterPro" id="IPR032091">
    <property type="entry name" value="Malt_amylase-like_C"/>
</dbReference>
<accession>A0A4S4NIY6</accession>
<dbReference type="Pfam" id="PF16657">
    <property type="entry name" value="Malt_amylase_C"/>
    <property type="match status" value="1"/>
</dbReference>
<dbReference type="OrthoDB" id="9805159at2"/>
<comment type="caution">
    <text evidence="2">The sequence shown here is derived from an EMBL/GenBank/DDBJ whole genome shotgun (WGS) entry which is preliminary data.</text>
</comment>
<dbReference type="PANTHER" id="PTHR47786:SF2">
    <property type="entry name" value="GLYCOSYL HYDROLASE FAMILY 13 CATALYTIC DOMAIN-CONTAINING PROTEIN"/>
    <property type="match status" value="1"/>
</dbReference>
<dbReference type="GO" id="GO:0005975">
    <property type="term" value="P:carbohydrate metabolic process"/>
    <property type="evidence" value="ECO:0007669"/>
    <property type="project" value="InterPro"/>
</dbReference>
<dbReference type="RefSeq" id="WP_136458547.1">
    <property type="nucleotide sequence ID" value="NZ_SRSF01000003.1"/>
</dbReference>
<dbReference type="InterPro" id="IPR017853">
    <property type="entry name" value="GH"/>
</dbReference>
<dbReference type="SUPFAM" id="SSF51445">
    <property type="entry name" value="(Trans)glycosidases"/>
    <property type="match status" value="1"/>
</dbReference>
<dbReference type="Gene3D" id="3.20.20.80">
    <property type="entry name" value="Glycosidases"/>
    <property type="match status" value="1"/>
</dbReference>
<evidence type="ECO:0000313" key="3">
    <source>
        <dbReference type="Proteomes" id="UP000308528"/>
    </source>
</evidence>
<evidence type="ECO:0000259" key="1">
    <source>
        <dbReference type="SMART" id="SM00642"/>
    </source>
</evidence>
<dbReference type="Gene3D" id="2.60.40.1180">
    <property type="entry name" value="Golgi alpha-mannosidase II"/>
    <property type="match status" value="1"/>
</dbReference>
<dbReference type="PANTHER" id="PTHR47786">
    <property type="entry name" value="ALPHA-1,4-GLUCAN:MALTOSE-1-PHOSPHATE MALTOSYLTRANSFERASE"/>
    <property type="match status" value="1"/>
</dbReference>
<dbReference type="CDD" id="cd11313">
    <property type="entry name" value="AmyAc_arch_bac_AmyA"/>
    <property type="match status" value="1"/>
</dbReference>
<dbReference type="Pfam" id="PF00128">
    <property type="entry name" value="Alpha-amylase"/>
    <property type="match status" value="1"/>
</dbReference>
<reference evidence="2 3" key="1">
    <citation type="submission" date="2019-04" db="EMBL/GenBank/DDBJ databases">
        <title>Lewinella litorea sp. nov., isolated from a marine sand.</title>
        <authorList>
            <person name="Yoon J.-H."/>
        </authorList>
    </citation>
    <scope>NUCLEOTIDE SEQUENCE [LARGE SCALE GENOMIC DNA]</scope>
    <source>
        <strain evidence="2 3">HSMS-39</strain>
    </source>
</reference>
<dbReference type="SMART" id="SM00642">
    <property type="entry name" value="Aamy"/>
    <property type="match status" value="1"/>
</dbReference>